<dbReference type="InterPro" id="IPR014876">
    <property type="entry name" value="DEK_C"/>
</dbReference>
<feature type="region of interest" description="Disordered" evidence="1">
    <location>
        <begin position="62"/>
        <end position="91"/>
    </location>
</feature>
<dbReference type="Pfam" id="PF08766">
    <property type="entry name" value="DEK_C"/>
    <property type="match status" value="1"/>
</dbReference>
<feature type="domain" description="DEK-C" evidence="4">
    <location>
        <begin position="1"/>
        <end position="57"/>
    </location>
</feature>
<keyword evidence="6" id="KW-1185">Reference proteome</keyword>
<evidence type="ECO:0008006" key="7">
    <source>
        <dbReference type="Google" id="ProtNLM"/>
    </source>
</evidence>
<comment type="caution">
    <text evidence="5">The sequence shown here is derived from an EMBL/GenBank/DDBJ whole genome shotgun (WGS) entry which is preliminary data.</text>
</comment>
<feature type="region of interest" description="Disordered" evidence="1">
    <location>
        <begin position="147"/>
        <end position="200"/>
    </location>
</feature>
<dbReference type="Pfam" id="PF02201">
    <property type="entry name" value="SWIB"/>
    <property type="match status" value="2"/>
</dbReference>
<evidence type="ECO:0000259" key="4">
    <source>
        <dbReference type="PROSITE" id="PS51998"/>
    </source>
</evidence>
<dbReference type="EMBL" id="JAPFFJ010000006">
    <property type="protein sequence ID" value="KAJ6426187.1"/>
    <property type="molecule type" value="Genomic_DNA"/>
</dbReference>
<dbReference type="SUPFAM" id="SSF109715">
    <property type="entry name" value="DEK C-terminal domain"/>
    <property type="match status" value="1"/>
</dbReference>
<dbReference type="PANTHER" id="PTHR13844">
    <property type="entry name" value="SWI/SNF-RELATED MATRIX-ASSOCIATED ACTIN-DEPENDENT REGULATOR OF CHROMATIN SUBFAMILY D"/>
    <property type="match status" value="1"/>
</dbReference>
<dbReference type="InterPro" id="IPR036885">
    <property type="entry name" value="SWIB_MDM2_dom_sf"/>
</dbReference>
<dbReference type="CDD" id="cd10567">
    <property type="entry name" value="SWIB-MDM2_like"/>
    <property type="match status" value="2"/>
</dbReference>
<dbReference type="SUPFAM" id="SSF47592">
    <property type="entry name" value="SWIB/MDM2 domain"/>
    <property type="match status" value="2"/>
</dbReference>
<evidence type="ECO:0000256" key="2">
    <source>
        <dbReference type="SAM" id="Phobius"/>
    </source>
</evidence>
<accession>A0AAD6KPQ0</accession>
<sequence>MVTDQEIAKGVETVLRQSDPSTVTSLNGIVQQLEAKLGLDLSHKAAFICDQINLLLRSHPTTTASSSVTTTPHPPLTPQPPPPSQQAYQFQQGQALNLTPKDHFALQFQHQQYHPSHFALHPHHQPQQHPQQQLQVFPQDLNFRQPQAVAAPPAPPPKVQAQQQQQRQTQHVQNVGAAPHEVAKESSTPVGSKRRGGPGGLNKVCGVSPELQAVVGEPALPRTEIVKQLWHYIRKNNLQDPSNKRKIICDDALRVVFETDCTDMFKMNKLLAKHIIPLQPSKESGQAKRAKVDAETPTENKEPAAPLVVISEGLAEFLGATEREMTQTEALRRVWEYIKLKQLEDPRGVSTTSFVQTVMMFCDEYWFVCLTSSHIAVWLLCLCFSWWKKKLIIKLLVLC</sequence>
<feature type="compositionally biased region" description="Low complexity" evidence="1">
    <location>
        <begin position="62"/>
        <end position="71"/>
    </location>
</feature>
<dbReference type="InterPro" id="IPR019835">
    <property type="entry name" value="SWIB_domain"/>
</dbReference>
<dbReference type="PROSITE" id="PS51998">
    <property type="entry name" value="DEK_C"/>
    <property type="match status" value="1"/>
</dbReference>
<dbReference type="Gene3D" id="1.10.245.10">
    <property type="entry name" value="SWIB/MDM2 domain"/>
    <property type="match status" value="2"/>
</dbReference>
<feature type="domain" description="DM2" evidence="3">
    <location>
        <begin position="200"/>
        <end position="277"/>
    </location>
</feature>
<evidence type="ECO:0000313" key="6">
    <source>
        <dbReference type="Proteomes" id="UP001162972"/>
    </source>
</evidence>
<reference evidence="5 6" key="1">
    <citation type="journal article" date="2023" name="Int. J. Mol. Sci.">
        <title>De Novo Assembly and Annotation of 11 Diverse Shrub Willow (Salix) Genomes Reveals Novel Gene Organization in Sex-Linked Regions.</title>
        <authorList>
            <person name="Hyden B."/>
            <person name="Feng K."/>
            <person name="Yates T.B."/>
            <person name="Jawdy S."/>
            <person name="Cereghino C."/>
            <person name="Smart L.B."/>
            <person name="Muchero W."/>
        </authorList>
    </citation>
    <scope>NUCLEOTIDE SEQUENCE [LARGE SCALE GENOMIC DNA]</scope>
    <source>
        <tissue evidence="5">Shoot tip</tissue>
    </source>
</reference>
<feature type="compositionally biased region" description="Basic and acidic residues" evidence="1">
    <location>
        <begin position="290"/>
        <end position="301"/>
    </location>
</feature>
<protein>
    <recommendedName>
        <fullName evidence="7">SWIB complex BAF60b domain-containing protein</fullName>
    </recommendedName>
</protein>
<gene>
    <name evidence="5" type="ORF">OIU84_026716</name>
</gene>
<dbReference type="SMART" id="SM00151">
    <property type="entry name" value="SWIB"/>
    <property type="match status" value="2"/>
</dbReference>
<feature type="compositionally biased region" description="Pro residues" evidence="1">
    <location>
        <begin position="72"/>
        <end position="84"/>
    </location>
</feature>
<feature type="compositionally biased region" description="Low complexity" evidence="1">
    <location>
        <begin position="159"/>
        <end position="173"/>
    </location>
</feature>
<feature type="transmembrane region" description="Helical" evidence="2">
    <location>
        <begin position="365"/>
        <end position="387"/>
    </location>
</feature>
<dbReference type="InterPro" id="IPR003121">
    <property type="entry name" value="SWIB_MDM2_domain"/>
</dbReference>
<keyword evidence="2" id="KW-1133">Transmembrane helix</keyword>
<name>A0AAD6KPQ0_9ROSI</name>
<dbReference type="AlphaFoldDB" id="A0AAD6KPQ0"/>
<evidence type="ECO:0000259" key="3">
    <source>
        <dbReference type="PROSITE" id="PS51925"/>
    </source>
</evidence>
<evidence type="ECO:0000256" key="1">
    <source>
        <dbReference type="SAM" id="MobiDB-lite"/>
    </source>
</evidence>
<feature type="region of interest" description="Disordered" evidence="1">
    <location>
        <begin position="282"/>
        <end position="301"/>
    </location>
</feature>
<evidence type="ECO:0000313" key="5">
    <source>
        <dbReference type="EMBL" id="KAJ6426187.1"/>
    </source>
</evidence>
<keyword evidence="2" id="KW-0472">Membrane</keyword>
<dbReference type="PROSITE" id="PS51925">
    <property type="entry name" value="SWIB_MDM2"/>
    <property type="match status" value="1"/>
</dbReference>
<keyword evidence="2" id="KW-0812">Transmembrane</keyword>
<proteinExistence type="predicted"/>
<dbReference type="Proteomes" id="UP001162972">
    <property type="component" value="Chromosome 16"/>
</dbReference>
<organism evidence="5 6">
    <name type="scientific">Salix udensis</name>
    <dbReference type="NCBI Taxonomy" id="889485"/>
    <lineage>
        <taxon>Eukaryota</taxon>
        <taxon>Viridiplantae</taxon>
        <taxon>Streptophyta</taxon>
        <taxon>Embryophyta</taxon>
        <taxon>Tracheophyta</taxon>
        <taxon>Spermatophyta</taxon>
        <taxon>Magnoliopsida</taxon>
        <taxon>eudicotyledons</taxon>
        <taxon>Gunneridae</taxon>
        <taxon>Pentapetalae</taxon>
        <taxon>rosids</taxon>
        <taxon>fabids</taxon>
        <taxon>Malpighiales</taxon>
        <taxon>Salicaceae</taxon>
        <taxon>Saliceae</taxon>
        <taxon>Salix</taxon>
    </lineage>
</organism>